<organism evidence="2 3">
    <name type="scientific">Plectus sambesii</name>
    <dbReference type="NCBI Taxonomy" id="2011161"/>
    <lineage>
        <taxon>Eukaryota</taxon>
        <taxon>Metazoa</taxon>
        <taxon>Ecdysozoa</taxon>
        <taxon>Nematoda</taxon>
        <taxon>Chromadorea</taxon>
        <taxon>Plectida</taxon>
        <taxon>Plectina</taxon>
        <taxon>Plectoidea</taxon>
        <taxon>Plectidae</taxon>
        <taxon>Plectus</taxon>
    </lineage>
</organism>
<keyword evidence="2" id="KW-1185">Reference proteome</keyword>
<feature type="region of interest" description="Disordered" evidence="1">
    <location>
        <begin position="79"/>
        <end position="107"/>
    </location>
</feature>
<feature type="compositionally biased region" description="Basic residues" evidence="1">
    <location>
        <begin position="79"/>
        <end position="105"/>
    </location>
</feature>
<dbReference type="AlphaFoldDB" id="A0A914VKF0"/>
<evidence type="ECO:0000313" key="2">
    <source>
        <dbReference type="Proteomes" id="UP000887566"/>
    </source>
</evidence>
<proteinExistence type="predicted"/>
<protein>
    <submittedName>
        <fullName evidence="3">Uncharacterized protein</fullName>
    </submittedName>
</protein>
<accession>A0A914VKF0</accession>
<dbReference type="WBParaSite" id="PSAMB.scaffold2027size25944.g16059.t1">
    <property type="protein sequence ID" value="PSAMB.scaffold2027size25944.g16059.t1"/>
    <property type="gene ID" value="PSAMB.scaffold2027size25944.g16059"/>
</dbReference>
<sequence length="250" mass="28961">MMQFGKLDAVGTWMNLERVFCVDCSPSAHAAASATVQRRRNDQQRHLPALGRRRCRRRWGRVRLLLGVGARICRRGRRRRQSGWRSDRRQRLRQGRLRPNRRNGRHAAVMGPLEGPVYLSHTNVFYPPAISRPRVVSGGRGGLRELRNCHVGASGEEMPIGEKAHDYYFMHDARTNRSAFSNSSCRRTTEHNHYRSAPLRNQRRSGTELAVRRRRFLLRNRLSADIFQSTVACSRLHAGSRRLFYSARLH</sequence>
<reference evidence="3" key="1">
    <citation type="submission" date="2022-11" db="UniProtKB">
        <authorList>
            <consortium name="WormBaseParasite"/>
        </authorList>
    </citation>
    <scope>IDENTIFICATION</scope>
</reference>
<evidence type="ECO:0000313" key="3">
    <source>
        <dbReference type="WBParaSite" id="PSAMB.scaffold2027size25944.g16059.t1"/>
    </source>
</evidence>
<dbReference type="Proteomes" id="UP000887566">
    <property type="component" value="Unplaced"/>
</dbReference>
<evidence type="ECO:0000256" key="1">
    <source>
        <dbReference type="SAM" id="MobiDB-lite"/>
    </source>
</evidence>
<name>A0A914VKF0_9BILA</name>